<dbReference type="PANTHER" id="PTHR46432">
    <property type="entry name" value="F-BOX ONLY PROTEIN 42"/>
    <property type="match status" value="1"/>
</dbReference>
<dbReference type="SUPFAM" id="SSF117281">
    <property type="entry name" value="Kelch motif"/>
    <property type="match status" value="1"/>
</dbReference>
<dbReference type="PANTHER" id="PTHR46432:SF1">
    <property type="entry name" value="F-BOX ONLY PROTEIN 42"/>
    <property type="match status" value="1"/>
</dbReference>
<sequence length="634" mass="70556">MFVMSSSGKPDLHINEPQHCINDLPNEVLEYVFNLVSPYEDLKNCSLVCKKWYLSVQNVIVHTKKIFHRSLSDFRVICTRLPPPDLTFPIAKRYSHSACVHGAYNLVWSDELHQGIGIRAVESELVKCTDSDYENCMYIFGGCTSTSTTFNDLWSLNLNERCWLRPLTMGNYPTPKACATLVSYQDKLFLFGGWSHPSPYPIFQAWKLFNELHVYNIESKRWSSMVHSTEPPAMAGHSATIQGHLMVVFGGLHKTGDHGLRTNSNDVWCYDIENLVWTKQATTDNRPAARFGQSQVSLDNTSLIILGRVVGLVVHIIAVRVVGLVAHTIEGRVVGLVVHIIAGRVVGLVVHIIAGRVVGLLVRIIAGRVVGLVVRIIAGGCGGPNMVFKDVWRLSLDGAVWSWQELTVNNPQWGAPQMWCHPACKVGQYAVVLGTSILAGGPHLCQGHWNNPTEALRQYEETDRFPRSSIRDDNDPNVNGRRGVLSSRAGSSSGEDSDSEDIVRRHPVPVNQQIPNMAAFNQVSGVAEARSRNRQRQLGVLHQFEERIRRLSTPPAIPPRAPTMSMFVLDLSMARAGHVAWLQSRKLPWGDPKETILYSLVTGRGELIMFGGFQYMASTVSNTVHFISTPCRGI</sequence>
<dbReference type="InterPro" id="IPR015915">
    <property type="entry name" value="Kelch-typ_b-propeller"/>
</dbReference>
<keyword evidence="2" id="KW-1133">Transmembrane helix</keyword>
<dbReference type="GO" id="GO:0019005">
    <property type="term" value="C:SCF ubiquitin ligase complex"/>
    <property type="evidence" value="ECO:0007669"/>
    <property type="project" value="TreeGrafter"/>
</dbReference>
<dbReference type="PROSITE" id="PS50181">
    <property type="entry name" value="FBOX"/>
    <property type="match status" value="1"/>
</dbReference>
<dbReference type="Gene3D" id="2.120.10.80">
    <property type="entry name" value="Kelch-type beta propeller"/>
    <property type="match status" value="1"/>
</dbReference>
<dbReference type="GO" id="GO:1990756">
    <property type="term" value="F:ubiquitin-like ligase-substrate adaptor activity"/>
    <property type="evidence" value="ECO:0007669"/>
    <property type="project" value="TreeGrafter"/>
</dbReference>
<dbReference type="Pfam" id="PF13415">
    <property type="entry name" value="Beta-prop_FBX42"/>
    <property type="match status" value="1"/>
</dbReference>
<gene>
    <name evidence="4" type="ORF">TPSB3V08_LOCUS9429</name>
</gene>
<dbReference type="CDD" id="cd22110">
    <property type="entry name" value="F-box_FBXO42"/>
    <property type="match status" value="1"/>
</dbReference>
<evidence type="ECO:0000256" key="1">
    <source>
        <dbReference type="SAM" id="MobiDB-lite"/>
    </source>
</evidence>
<proteinExistence type="predicted"/>
<keyword evidence="2" id="KW-0812">Transmembrane</keyword>
<feature type="region of interest" description="Disordered" evidence="1">
    <location>
        <begin position="460"/>
        <end position="504"/>
    </location>
</feature>
<evidence type="ECO:0000313" key="4">
    <source>
        <dbReference type="EMBL" id="CAD7414065.1"/>
    </source>
</evidence>
<accession>A0A7R9HC95</accession>
<name>A0A7R9HC95_TIMPO</name>
<dbReference type="AlphaFoldDB" id="A0A7R9HC95"/>
<evidence type="ECO:0000259" key="3">
    <source>
        <dbReference type="PROSITE" id="PS50181"/>
    </source>
</evidence>
<dbReference type="InterPro" id="IPR001810">
    <property type="entry name" value="F-box_dom"/>
</dbReference>
<dbReference type="EMBL" id="OD007516">
    <property type="protein sequence ID" value="CAD7414065.1"/>
    <property type="molecule type" value="Genomic_DNA"/>
</dbReference>
<dbReference type="SUPFAM" id="SSF81383">
    <property type="entry name" value="F-box domain"/>
    <property type="match status" value="1"/>
</dbReference>
<feature type="compositionally biased region" description="Low complexity" evidence="1">
    <location>
        <begin position="480"/>
        <end position="494"/>
    </location>
</feature>
<protein>
    <recommendedName>
        <fullName evidence="3">F-box domain-containing protein</fullName>
    </recommendedName>
</protein>
<dbReference type="InterPro" id="IPR036047">
    <property type="entry name" value="F-box-like_dom_sf"/>
</dbReference>
<dbReference type="Gene3D" id="1.20.1280.50">
    <property type="match status" value="1"/>
</dbReference>
<organism evidence="4">
    <name type="scientific">Timema poppense</name>
    <name type="common">Walking stick</name>
    <dbReference type="NCBI Taxonomy" id="170557"/>
    <lineage>
        <taxon>Eukaryota</taxon>
        <taxon>Metazoa</taxon>
        <taxon>Ecdysozoa</taxon>
        <taxon>Arthropoda</taxon>
        <taxon>Hexapoda</taxon>
        <taxon>Insecta</taxon>
        <taxon>Pterygota</taxon>
        <taxon>Neoptera</taxon>
        <taxon>Polyneoptera</taxon>
        <taxon>Phasmatodea</taxon>
        <taxon>Timematodea</taxon>
        <taxon>Timematoidea</taxon>
        <taxon>Timematidae</taxon>
        <taxon>Timema</taxon>
    </lineage>
</organism>
<dbReference type="SMART" id="SM00256">
    <property type="entry name" value="FBOX"/>
    <property type="match status" value="1"/>
</dbReference>
<dbReference type="Pfam" id="PF12937">
    <property type="entry name" value="F-box-like"/>
    <property type="match status" value="1"/>
</dbReference>
<keyword evidence="2" id="KW-0472">Membrane</keyword>
<feature type="domain" description="F-box" evidence="3">
    <location>
        <begin position="18"/>
        <end position="70"/>
    </location>
</feature>
<feature type="transmembrane region" description="Helical" evidence="2">
    <location>
        <begin position="303"/>
        <end position="326"/>
    </location>
</feature>
<reference evidence="4" key="1">
    <citation type="submission" date="2020-11" db="EMBL/GenBank/DDBJ databases">
        <authorList>
            <person name="Tran Van P."/>
        </authorList>
    </citation>
    <scope>NUCLEOTIDE SEQUENCE</scope>
</reference>
<evidence type="ECO:0000256" key="2">
    <source>
        <dbReference type="SAM" id="Phobius"/>
    </source>
</evidence>
<feature type="compositionally biased region" description="Basic and acidic residues" evidence="1">
    <location>
        <begin position="460"/>
        <end position="474"/>
    </location>
</feature>
<feature type="transmembrane region" description="Helical" evidence="2">
    <location>
        <begin position="333"/>
        <end position="354"/>
    </location>
</feature>
<dbReference type="InterPro" id="IPR052821">
    <property type="entry name" value="F-box_only_SRC"/>
</dbReference>